<feature type="transmembrane region" description="Helical" evidence="2">
    <location>
        <begin position="43"/>
        <end position="65"/>
    </location>
</feature>
<protein>
    <recommendedName>
        <fullName evidence="5">Large extracellular alpha-helical protein</fullName>
    </recommendedName>
</protein>
<evidence type="ECO:0000256" key="2">
    <source>
        <dbReference type="SAM" id="Phobius"/>
    </source>
</evidence>
<proteinExistence type="predicted"/>
<name>A0A7C9TR41_9MICO</name>
<keyword evidence="2" id="KW-0812">Transmembrane</keyword>
<keyword evidence="4" id="KW-1185">Reference proteome</keyword>
<accession>A0A7C9TR41</accession>
<dbReference type="Proteomes" id="UP000479756">
    <property type="component" value="Unassembled WGS sequence"/>
</dbReference>
<evidence type="ECO:0008006" key="5">
    <source>
        <dbReference type="Google" id="ProtNLM"/>
    </source>
</evidence>
<dbReference type="RefSeq" id="WP_163473029.1">
    <property type="nucleotide sequence ID" value="NZ_JAAGWZ010000002.1"/>
</dbReference>
<feature type="compositionally biased region" description="Polar residues" evidence="1">
    <location>
        <begin position="129"/>
        <end position="141"/>
    </location>
</feature>
<dbReference type="EMBL" id="JAAGWZ010000002">
    <property type="protein sequence ID" value="NEM91361.1"/>
    <property type="molecule type" value="Genomic_DNA"/>
</dbReference>
<feature type="region of interest" description="Disordered" evidence="1">
    <location>
        <begin position="129"/>
        <end position="148"/>
    </location>
</feature>
<feature type="region of interest" description="Disordered" evidence="1">
    <location>
        <begin position="1"/>
        <end position="24"/>
    </location>
</feature>
<evidence type="ECO:0000313" key="4">
    <source>
        <dbReference type="Proteomes" id="UP000479756"/>
    </source>
</evidence>
<keyword evidence="2" id="KW-0472">Membrane</keyword>
<dbReference type="AlphaFoldDB" id="A0A7C9TR41"/>
<sequence>MPDEREAPPEEIVVIPSDDGDLDPRTPRAKPTLRGAAIVSARVIAGFVAIAVAAAVIAAAALVPLPSIRHGAPSAMITPVPTQQQLTCPGGLLRLSDASGAGATRVSALGAPAVTSGATAGSVSVTPFTQSDAHTSGSSAAPQLVTAAGTPGASSSPLVAAAQAQSINTEEAFGLAAAACVAPSSDAWLDGGSTAIGRTTLVSLSNPSEVDATVTLQIFDEKGPVTSPGMSGIVVRPHGQRVLSLAGFAPSVGAPVVHVTSTGGQIVAVLQQSTIRGLAPGGVDIVSPQPGPATRTVLTGISLEGGAAVDAVLGTRGYEDLAPVLRLFVPGSKDLTATVSVIPESSSAKANSFPVDVTAGHVTDVPFDDLSDGHYTFVVTTTQPVLAAVRVSTVGSAAVGSRADFAWTPAGRPLGAVALLATPLGQASILHVYNPAPRAATVTVTAQGAPATRHQISAGGAIAIVEPPGSSIRLDGPAGLYAAVTGSTDGGVSAFAVTPAQAASTPIRVYR</sequence>
<gene>
    <name evidence="3" type="ORF">G3T37_08315</name>
</gene>
<keyword evidence="2" id="KW-1133">Transmembrane helix</keyword>
<dbReference type="Pfam" id="PF18986">
    <property type="entry name" value="DUF5719"/>
    <property type="match status" value="1"/>
</dbReference>
<dbReference type="InterPro" id="IPR043777">
    <property type="entry name" value="DUF5719"/>
</dbReference>
<comment type="caution">
    <text evidence="3">The sequence shown here is derived from an EMBL/GenBank/DDBJ whole genome shotgun (WGS) entry which is preliminary data.</text>
</comment>
<evidence type="ECO:0000313" key="3">
    <source>
        <dbReference type="EMBL" id="NEM91361.1"/>
    </source>
</evidence>
<reference evidence="3 4" key="1">
    <citation type="journal article" date="2014" name="Int. J. Syst. Evol. Microbiol.">
        <title>Description of Galbitalea soli gen. nov., sp. nov., and Frondihabitans sucicola sp. nov.</title>
        <authorList>
            <person name="Kim S.J."/>
            <person name="Lim J.M."/>
            <person name="Ahn J.H."/>
            <person name="Weon H.Y."/>
            <person name="Hamada M."/>
            <person name="Suzuki K."/>
            <person name="Ahn T.Y."/>
            <person name="Kwon S.W."/>
        </authorList>
    </citation>
    <scope>NUCLEOTIDE SEQUENCE [LARGE SCALE GENOMIC DNA]</scope>
    <source>
        <strain evidence="3 4">NBRC 108727</strain>
    </source>
</reference>
<evidence type="ECO:0000256" key="1">
    <source>
        <dbReference type="SAM" id="MobiDB-lite"/>
    </source>
</evidence>
<organism evidence="3 4">
    <name type="scientific">Galbitalea soli</name>
    <dbReference type="NCBI Taxonomy" id="1268042"/>
    <lineage>
        <taxon>Bacteria</taxon>
        <taxon>Bacillati</taxon>
        <taxon>Actinomycetota</taxon>
        <taxon>Actinomycetes</taxon>
        <taxon>Micrococcales</taxon>
        <taxon>Microbacteriaceae</taxon>
        <taxon>Galbitalea</taxon>
    </lineage>
</organism>